<dbReference type="GO" id="GO:0017069">
    <property type="term" value="F:snRNA binding"/>
    <property type="evidence" value="ECO:0007669"/>
    <property type="project" value="TreeGrafter"/>
</dbReference>
<feature type="domain" description="Bin3-type SAM" evidence="7">
    <location>
        <begin position="1"/>
        <end position="237"/>
    </location>
</feature>
<comment type="caution">
    <text evidence="8">The sequence shown here is derived from an EMBL/GenBank/DDBJ whole genome shotgun (WGS) entry which is preliminary data.</text>
</comment>
<dbReference type="PANTHER" id="PTHR12315:SF0">
    <property type="entry name" value="7SK SNRNA METHYLPHOSPHATE CAPPING ENZYME"/>
    <property type="match status" value="1"/>
</dbReference>
<keyword evidence="3 6" id="KW-0808">Transferase</keyword>
<dbReference type="PROSITE" id="PS51515">
    <property type="entry name" value="BIN3_SAM"/>
    <property type="match status" value="1"/>
</dbReference>
<gene>
    <name evidence="8" type="ORF">SteCoe_1610</name>
</gene>
<proteinExistence type="inferred from homology"/>
<evidence type="ECO:0000313" key="8">
    <source>
        <dbReference type="EMBL" id="OMJ95071.1"/>
    </source>
</evidence>
<evidence type="ECO:0000256" key="4">
    <source>
        <dbReference type="ARBA" id="ARBA00022691"/>
    </source>
</evidence>
<organism evidence="8 9">
    <name type="scientific">Stentor coeruleus</name>
    <dbReference type="NCBI Taxonomy" id="5963"/>
    <lineage>
        <taxon>Eukaryota</taxon>
        <taxon>Sar</taxon>
        <taxon>Alveolata</taxon>
        <taxon>Ciliophora</taxon>
        <taxon>Postciliodesmatophora</taxon>
        <taxon>Heterotrichea</taxon>
        <taxon>Heterotrichida</taxon>
        <taxon>Stentoridae</taxon>
        <taxon>Stentor</taxon>
    </lineage>
</organism>
<keyword evidence="9" id="KW-1185">Reference proteome</keyword>
<evidence type="ECO:0000256" key="3">
    <source>
        <dbReference type="ARBA" id="ARBA00022679"/>
    </source>
</evidence>
<dbReference type="InterPro" id="IPR010675">
    <property type="entry name" value="Bin3_C"/>
</dbReference>
<comment type="similarity">
    <text evidence="1 6">Belongs to the methyltransferase superfamily.</text>
</comment>
<dbReference type="AlphaFoldDB" id="A0A1R2D1F3"/>
<keyword evidence="4 5" id="KW-0949">S-adenosyl-L-methionine</keyword>
<protein>
    <recommendedName>
        <fullName evidence="6">RNA methyltransferase</fullName>
        <ecNumber evidence="6">2.1.1.-</ecNumber>
    </recommendedName>
</protein>
<dbReference type="InterPro" id="IPR024160">
    <property type="entry name" value="BIN3_SAM-bd_dom"/>
</dbReference>
<dbReference type="GO" id="GO:0008171">
    <property type="term" value="F:O-methyltransferase activity"/>
    <property type="evidence" value="ECO:0007669"/>
    <property type="project" value="UniProtKB-UniRule"/>
</dbReference>
<dbReference type="EMBL" id="MPUH01000017">
    <property type="protein sequence ID" value="OMJ95071.1"/>
    <property type="molecule type" value="Genomic_DNA"/>
</dbReference>
<dbReference type="OrthoDB" id="439784at2759"/>
<evidence type="ECO:0000256" key="6">
    <source>
        <dbReference type="RuleBase" id="RU367087"/>
    </source>
</evidence>
<dbReference type="Proteomes" id="UP000187209">
    <property type="component" value="Unassembled WGS sequence"/>
</dbReference>
<dbReference type="GO" id="GO:0008173">
    <property type="term" value="F:RNA methyltransferase activity"/>
    <property type="evidence" value="ECO:0007669"/>
    <property type="project" value="UniProtKB-UniRule"/>
</dbReference>
<dbReference type="EC" id="2.1.1.-" evidence="6"/>
<evidence type="ECO:0000313" key="9">
    <source>
        <dbReference type="Proteomes" id="UP000187209"/>
    </source>
</evidence>
<evidence type="ECO:0000256" key="5">
    <source>
        <dbReference type="PROSITE-ProRule" id="PRU00848"/>
    </source>
</evidence>
<name>A0A1R2D1F3_9CILI</name>
<accession>A0A1R2D1F3</accession>
<dbReference type="GO" id="GO:0032259">
    <property type="term" value="P:methylation"/>
    <property type="evidence" value="ECO:0007669"/>
    <property type="project" value="UniProtKB-KW"/>
</dbReference>
<reference evidence="8 9" key="1">
    <citation type="submission" date="2016-11" db="EMBL/GenBank/DDBJ databases">
        <title>The macronuclear genome of Stentor coeruleus: a giant cell with tiny introns.</title>
        <authorList>
            <person name="Slabodnick M."/>
            <person name="Ruby J.G."/>
            <person name="Reiff S.B."/>
            <person name="Swart E.C."/>
            <person name="Gosai S."/>
            <person name="Prabakaran S."/>
            <person name="Witkowska E."/>
            <person name="Larue G.E."/>
            <person name="Fisher S."/>
            <person name="Freeman R.M."/>
            <person name="Gunawardena J."/>
            <person name="Chu W."/>
            <person name="Stover N.A."/>
            <person name="Gregory B.D."/>
            <person name="Nowacki M."/>
            <person name="Derisi J."/>
            <person name="Roy S.W."/>
            <person name="Marshall W.F."/>
            <person name="Sood P."/>
        </authorList>
    </citation>
    <scope>NUCLEOTIDE SEQUENCE [LARGE SCALE GENOMIC DNA]</scope>
    <source>
        <strain evidence="8">WM001</strain>
    </source>
</reference>
<dbReference type="InterPro" id="IPR039772">
    <property type="entry name" value="Bin3-like"/>
</dbReference>
<keyword evidence="2 6" id="KW-0489">Methyltransferase</keyword>
<evidence type="ECO:0000256" key="2">
    <source>
        <dbReference type="ARBA" id="ARBA00022603"/>
    </source>
</evidence>
<dbReference type="InterPro" id="IPR029063">
    <property type="entry name" value="SAM-dependent_MTases_sf"/>
</dbReference>
<sequence length="240" mass="27903">MQKPWFEGKNVLDIGCNDGSLTILLSVNHNPKQITGVDIDYKLINRAVENTVYIETVLLHLMKNSDKIQALEELETFPISLQQYLNLPNHVSALKNFLPLKKILNLNSRFPGNIDFYCANFLDGTCKKYDTILCLSTSKWVHLNWGDSGLINMFNNIYNALEYKGIFIFEPQNWKSYKKSRTRTDQILQNYKSIKIKPDDFHLVLNNLGFEIIETICPKAGRETFKRLIYVYEKKEIIKS</sequence>
<dbReference type="Pfam" id="PF06859">
    <property type="entry name" value="Bin3"/>
    <property type="match status" value="1"/>
</dbReference>
<dbReference type="PANTHER" id="PTHR12315">
    <property type="entry name" value="BICOID-INTERACTING PROTEIN RELATED"/>
    <property type="match status" value="1"/>
</dbReference>
<dbReference type="CDD" id="cd02440">
    <property type="entry name" value="AdoMet_MTases"/>
    <property type="match status" value="1"/>
</dbReference>
<evidence type="ECO:0000256" key="1">
    <source>
        <dbReference type="ARBA" id="ARBA00008361"/>
    </source>
</evidence>
<evidence type="ECO:0000259" key="7">
    <source>
        <dbReference type="PROSITE" id="PS51515"/>
    </source>
</evidence>
<dbReference type="GO" id="GO:0040031">
    <property type="term" value="P:snRNA modification"/>
    <property type="evidence" value="ECO:0007669"/>
    <property type="project" value="TreeGrafter"/>
</dbReference>
<dbReference type="SUPFAM" id="SSF53335">
    <property type="entry name" value="S-adenosyl-L-methionine-dependent methyltransferases"/>
    <property type="match status" value="1"/>
</dbReference>
<dbReference type="Gene3D" id="3.40.50.150">
    <property type="entry name" value="Vaccinia Virus protein VP39"/>
    <property type="match status" value="1"/>
</dbReference>